<accession>A0ABU8HFM3</accession>
<gene>
    <name evidence="1" type="ORF">WAK64_13995</name>
</gene>
<dbReference type="RefSeq" id="WP_336587606.1">
    <property type="nucleotide sequence ID" value="NZ_JBBAXC010000011.1"/>
</dbReference>
<dbReference type="EMBL" id="JBBAXC010000011">
    <property type="protein sequence ID" value="MEI5908166.1"/>
    <property type="molecule type" value="Genomic_DNA"/>
</dbReference>
<dbReference type="Proteomes" id="UP001312865">
    <property type="component" value="Unassembled WGS sequence"/>
</dbReference>
<reference evidence="1 2" key="1">
    <citation type="journal article" date="2018" name="J. Microbiol.">
        <title>Bacillus spongiae sp. nov., isolated from sponge of Jeju Island.</title>
        <authorList>
            <person name="Lee G.E."/>
            <person name="Im W.T."/>
            <person name="Park J.S."/>
        </authorList>
    </citation>
    <scope>NUCLEOTIDE SEQUENCE [LARGE SCALE GENOMIC DNA]</scope>
    <source>
        <strain evidence="1 2">135PIL107-10</strain>
    </source>
</reference>
<keyword evidence="2" id="KW-1185">Reference proteome</keyword>
<protein>
    <recommendedName>
        <fullName evidence="3">DUF4406 domain-containing protein</fullName>
    </recommendedName>
</protein>
<evidence type="ECO:0000313" key="2">
    <source>
        <dbReference type="Proteomes" id="UP001312865"/>
    </source>
</evidence>
<name>A0ABU8HFM3_9BACI</name>
<organism evidence="1 2">
    <name type="scientific">Bacillus spongiae</name>
    <dbReference type="NCBI Taxonomy" id="2683610"/>
    <lineage>
        <taxon>Bacteria</taxon>
        <taxon>Bacillati</taxon>
        <taxon>Bacillota</taxon>
        <taxon>Bacilli</taxon>
        <taxon>Bacillales</taxon>
        <taxon>Bacillaceae</taxon>
        <taxon>Bacillus</taxon>
    </lineage>
</organism>
<proteinExistence type="predicted"/>
<comment type="caution">
    <text evidence="1">The sequence shown here is derived from an EMBL/GenBank/DDBJ whole genome shotgun (WGS) entry which is preliminary data.</text>
</comment>
<evidence type="ECO:0000313" key="1">
    <source>
        <dbReference type="EMBL" id="MEI5908166.1"/>
    </source>
</evidence>
<evidence type="ECO:0008006" key="3">
    <source>
        <dbReference type="Google" id="ProtNLM"/>
    </source>
</evidence>
<sequence>MQVITLCGSTKFKKQFREMEATLTLQGNIVLSLGFFEQSEGIKITKEQEKLFEELHYRKINMSDEIFVIDFNGYIGNSTRKEIEYAKSKGKVIRYYSDITQE</sequence>